<keyword evidence="1" id="KW-0732">Signal</keyword>
<evidence type="ECO:0000313" key="2">
    <source>
        <dbReference type="EMBL" id="HJB41758.1"/>
    </source>
</evidence>
<evidence type="ECO:0008006" key="4">
    <source>
        <dbReference type="Google" id="ProtNLM"/>
    </source>
</evidence>
<feature type="signal peptide" evidence="1">
    <location>
        <begin position="1"/>
        <end position="27"/>
    </location>
</feature>
<dbReference type="PROSITE" id="PS51257">
    <property type="entry name" value="PROKAR_LIPOPROTEIN"/>
    <property type="match status" value="1"/>
</dbReference>
<proteinExistence type="predicted"/>
<dbReference type="SUPFAM" id="SSF63825">
    <property type="entry name" value="YWTD domain"/>
    <property type="match status" value="1"/>
</dbReference>
<evidence type="ECO:0000256" key="1">
    <source>
        <dbReference type="SAM" id="SignalP"/>
    </source>
</evidence>
<reference evidence="2" key="1">
    <citation type="journal article" date="2021" name="PeerJ">
        <title>Extensive microbial diversity within the chicken gut microbiome revealed by metagenomics and culture.</title>
        <authorList>
            <person name="Gilroy R."/>
            <person name="Ravi A."/>
            <person name="Getino M."/>
            <person name="Pursley I."/>
            <person name="Horton D.L."/>
            <person name="Alikhan N.F."/>
            <person name="Baker D."/>
            <person name="Gharbi K."/>
            <person name="Hall N."/>
            <person name="Watson M."/>
            <person name="Adriaenssens E.M."/>
            <person name="Foster-Nyarko E."/>
            <person name="Jarju S."/>
            <person name="Secka A."/>
            <person name="Antonio M."/>
            <person name="Oren A."/>
            <person name="Chaudhuri R.R."/>
            <person name="La Ragione R."/>
            <person name="Hildebrand F."/>
            <person name="Pallen M.J."/>
        </authorList>
    </citation>
    <scope>NUCLEOTIDE SEQUENCE</scope>
    <source>
        <strain evidence="2">ChiBcec8-13705</strain>
    </source>
</reference>
<dbReference type="AlphaFoldDB" id="A0A9D2M6G9"/>
<name>A0A9D2M6G9_9FIRM</name>
<protein>
    <recommendedName>
        <fullName evidence="4">Lipoprotein</fullName>
    </recommendedName>
</protein>
<dbReference type="Proteomes" id="UP000886803">
    <property type="component" value="Unassembled WGS sequence"/>
</dbReference>
<organism evidence="2 3">
    <name type="scientific">Candidatus Gemmiger avicola</name>
    <dbReference type="NCBI Taxonomy" id="2838605"/>
    <lineage>
        <taxon>Bacteria</taxon>
        <taxon>Bacillati</taxon>
        <taxon>Bacillota</taxon>
        <taxon>Clostridia</taxon>
        <taxon>Eubacteriales</taxon>
        <taxon>Gemmiger</taxon>
    </lineage>
</organism>
<sequence length="414" mass="45287">MKRFCIMLAAAMLAGLLAACGAAPQSAAPAESTSLPAAVTELPLRRLESGDADAYYQVRDAGDGTHTILYRIDLVTGACAPVCDVSGCSHTADSCPALHPVEAGWTVQVLDESTLLWIGNDTLYRSDRDGRNLRYVCSNSTLAFLSNPLYTDGEAVYLLNFQPDTQGRNTLYRLDLNTPDTVEPLSTLPGSGVILGASARWLVFNLYNSAEQTDSSIAYNIDTGETHSLLDVPHQEEPTPHNPGHQSNVADGIYYVFDFSTRTVTGKDPATGEMVLQSSPFPADPNEGRGAEYCWPVRVLNGWLELDYYSNDWESSNFSITSFSYLVSLETGEVRRKPDLPMQTWNGYPHSPAVVLDLGDRLLVTSRAEPHIETHFDNAGAPYTVESSRRILATIPVEDYLSGTPNYTETEGWI</sequence>
<feature type="chain" id="PRO_5038581996" description="Lipoprotein" evidence="1">
    <location>
        <begin position="28"/>
        <end position="414"/>
    </location>
</feature>
<dbReference type="EMBL" id="DWYG01000067">
    <property type="protein sequence ID" value="HJB41758.1"/>
    <property type="molecule type" value="Genomic_DNA"/>
</dbReference>
<comment type="caution">
    <text evidence="2">The sequence shown here is derived from an EMBL/GenBank/DDBJ whole genome shotgun (WGS) entry which is preliminary data.</text>
</comment>
<accession>A0A9D2M6G9</accession>
<reference evidence="2" key="2">
    <citation type="submission" date="2021-04" db="EMBL/GenBank/DDBJ databases">
        <authorList>
            <person name="Gilroy R."/>
        </authorList>
    </citation>
    <scope>NUCLEOTIDE SEQUENCE</scope>
    <source>
        <strain evidence="2">ChiBcec8-13705</strain>
    </source>
</reference>
<gene>
    <name evidence="2" type="ORF">H9945_04595</name>
</gene>
<evidence type="ECO:0000313" key="3">
    <source>
        <dbReference type="Proteomes" id="UP000886803"/>
    </source>
</evidence>